<comment type="caution">
    <text evidence="2">The sequence shown here is derived from an EMBL/GenBank/DDBJ whole genome shotgun (WGS) entry which is preliminary data.</text>
</comment>
<proteinExistence type="predicted"/>
<reference evidence="3" key="1">
    <citation type="journal article" date="2019" name="Int. J. Syst. Evol. Microbiol.">
        <title>The Global Catalogue of Microorganisms (GCM) 10K type strain sequencing project: providing services to taxonomists for standard genome sequencing and annotation.</title>
        <authorList>
            <consortium name="The Broad Institute Genomics Platform"/>
            <consortium name="The Broad Institute Genome Sequencing Center for Infectious Disease"/>
            <person name="Wu L."/>
            <person name="Ma J."/>
        </authorList>
    </citation>
    <scope>NUCLEOTIDE SEQUENCE [LARGE SCALE GENOMIC DNA]</scope>
    <source>
        <strain evidence="3">JCM 19015</strain>
    </source>
</reference>
<dbReference type="PANTHER" id="PTHR40078">
    <property type="entry name" value="INTEGRAL MEMBRANE PROTEIN-RELATED"/>
    <property type="match status" value="1"/>
</dbReference>
<dbReference type="PANTHER" id="PTHR40078:SF1">
    <property type="entry name" value="INTEGRAL MEMBRANE PROTEIN"/>
    <property type="match status" value="1"/>
</dbReference>
<dbReference type="RefSeq" id="WP_345479126.1">
    <property type="nucleotide sequence ID" value="NZ_BAABLP010000001.1"/>
</dbReference>
<dbReference type="InterPro" id="IPR038750">
    <property type="entry name" value="YczE/YyaS-like"/>
</dbReference>
<keyword evidence="1" id="KW-0472">Membrane</keyword>
<name>A0ABP8YSN5_9MICO</name>
<dbReference type="Proteomes" id="UP001500121">
    <property type="component" value="Unassembled WGS sequence"/>
</dbReference>
<feature type="transmembrane region" description="Helical" evidence="1">
    <location>
        <begin position="20"/>
        <end position="37"/>
    </location>
</feature>
<dbReference type="Pfam" id="PF19700">
    <property type="entry name" value="DUF6198"/>
    <property type="match status" value="1"/>
</dbReference>
<protein>
    <submittedName>
        <fullName evidence="2">Membrane protein</fullName>
    </submittedName>
</protein>
<feature type="transmembrane region" description="Helical" evidence="1">
    <location>
        <begin position="115"/>
        <end position="137"/>
    </location>
</feature>
<keyword evidence="3" id="KW-1185">Reference proteome</keyword>
<keyword evidence="1" id="KW-1133">Transmembrane helix</keyword>
<feature type="transmembrane region" description="Helical" evidence="1">
    <location>
        <begin position="83"/>
        <end position="103"/>
    </location>
</feature>
<keyword evidence="1" id="KW-0812">Transmembrane</keyword>
<feature type="transmembrane region" description="Helical" evidence="1">
    <location>
        <begin position="57"/>
        <end position="76"/>
    </location>
</feature>
<gene>
    <name evidence="2" type="ORF">GCM10025783_02830</name>
</gene>
<accession>A0ABP8YSN5</accession>
<feature type="transmembrane region" description="Helical" evidence="1">
    <location>
        <begin position="149"/>
        <end position="172"/>
    </location>
</feature>
<evidence type="ECO:0000256" key="1">
    <source>
        <dbReference type="SAM" id="Phobius"/>
    </source>
</evidence>
<evidence type="ECO:0000313" key="2">
    <source>
        <dbReference type="EMBL" id="GAA4736176.1"/>
    </source>
</evidence>
<dbReference type="EMBL" id="BAABLP010000001">
    <property type="protein sequence ID" value="GAA4736176.1"/>
    <property type="molecule type" value="Genomic_DNA"/>
</dbReference>
<organism evidence="2 3">
    <name type="scientific">Amnibacterium soli</name>
    <dbReference type="NCBI Taxonomy" id="1282736"/>
    <lineage>
        <taxon>Bacteria</taxon>
        <taxon>Bacillati</taxon>
        <taxon>Actinomycetota</taxon>
        <taxon>Actinomycetes</taxon>
        <taxon>Micrococcales</taxon>
        <taxon>Microbacteriaceae</taxon>
        <taxon>Amnibacterium</taxon>
    </lineage>
</organism>
<feature type="transmembrane region" description="Helical" evidence="1">
    <location>
        <begin position="178"/>
        <end position="197"/>
    </location>
</feature>
<evidence type="ECO:0000313" key="3">
    <source>
        <dbReference type="Proteomes" id="UP001500121"/>
    </source>
</evidence>
<sequence length="206" mass="21084">MGGRAVRTGPLRDRPVERTVRLLAGLLVFGASLALLIKAGLGLDPWDVFAQGWSRRTGASIGTVTIVTSLLLLLAWIPLRQRLGIGTLANALLVGVVIDTALVVLPDPPGPGWQVAYLVVAVVGSGVGSGLYIGAGWGPGARDGIMTGLAARGVPLFLARAAIELSALLVGWLLGGSVGIGTIVFALAIGPVVGLLLPRLTIRPAR</sequence>